<evidence type="ECO:0000259" key="1">
    <source>
        <dbReference type="SMART" id="SM00912"/>
    </source>
</evidence>
<proteinExistence type="predicted"/>
<accession>A0A1N7PPV7</accession>
<dbReference type="SUPFAM" id="SSF51126">
    <property type="entry name" value="Pectin lyase-like"/>
    <property type="match status" value="1"/>
</dbReference>
<dbReference type="InterPro" id="IPR011050">
    <property type="entry name" value="Pectin_lyase_fold/virulence"/>
</dbReference>
<dbReference type="STRING" id="619304.SAMN05421760_1212"/>
<gene>
    <name evidence="2" type="ORF">SAMN05421760_1212</name>
</gene>
<dbReference type="SMART" id="SM00912">
    <property type="entry name" value="Haemagg_act"/>
    <property type="match status" value="1"/>
</dbReference>
<dbReference type="InterPro" id="IPR024973">
    <property type="entry name" value="ESPR"/>
</dbReference>
<organism evidence="2 3">
    <name type="scientific">Neptunomonas antarctica</name>
    <dbReference type="NCBI Taxonomy" id="619304"/>
    <lineage>
        <taxon>Bacteria</taxon>
        <taxon>Pseudomonadati</taxon>
        <taxon>Pseudomonadota</taxon>
        <taxon>Gammaproteobacteria</taxon>
        <taxon>Oceanospirillales</taxon>
        <taxon>Oceanospirillaceae</taxon>
        <taxon>Neptunomonas</taxon>
    </lineage>
</organism>
<dbReference type="EMBL" id="FTOE01000021">
    <property type="protein sequence ID" value="SIT12674.1"/>
    <property type="molecule type" value="Genomic_DNA"/>
</dbReference>
<dbReference type="Pfam" id="PF05860">
    <property type="entry name" value="TPS"/>
    <property type="match status" value="1"/>
</dbReference>
<sequence length="708" mass="70573">MNKIHRVIWSVRTGSWVVVAETTHSRGKGGGRAVGKALLAVLISSGLGAESALADQPATTVIPASGKTNAYISANGVPVVNIETANATGLSHNRYTRYDVEANGLVLNNGNNSQIARQSQLAGQVTSNMNLVKEATVILNEVVSVNRSTLAGYTEVLGGKADVIVANPYGITCDGCGFINTDRATLTTGTSTIGADGSLTGFTVNSGDVLIGAQGIDATAQQVLDMVTRSVKVDGNINTSPTGSLGITTGNNSWNYDSRNTTGTVAGNGAAPSYAIDSTALGGMYAGRIRIIATEAGVGVRMLGDAAASVDDFTISSAGKVEIQSAISAARDLAIASTSSTGNSDVFVKGLDAQLSAGHDLTVLATNGQVTLSEGELYAANNLDVTAASLSDVSTTDKARFAGADNTLVVSGEASIDGSVWGADNALSGTFDSLSVGANGATIHAGTTVDLSTTNDLTLANAAVRSTGDMTLAASAGTISTTSGTGQGIQTTNGNLSLTAGNGLNNAGTITADTGSVTARVDGTLNNSGTLHAKTTVDIADKANSSTENILNSGTLIADGSLVAKAASFTNQAGATVQGTTGTTVTATALINDGTFIASDTAGQSGNFTLSSLSNSGTLQSKEDLGFNVTGTLANTGKLLATHDLSVNAATSALAISNTNPGVIQAGNALTISGANATFNTQSGTVLGNTTGITVSSLNNSGTLQSNA</sequence>
<dbReference type="InterPro" id="IPR008638">
    <property type="entry name" value="FhaB/CdiA-like_TPS"/>
</dbReference>
<reference evidence="3" key="1">
    <citation type="submission" date="2017-01" db="EMBL/GenBank/DDBJ databases">
        <authorList>
            <person name="Varghese N."/>
            <person name="Submissions S."/>
        </authorList>
    </citation>
    <scope>NUCLEOTIDE SEQUENCE [LARGE SCALE GENOMIC DNA]</scope>
    <source>
        <strain evidence="3">DSM 22306</strain>
    </source>
</reference>
<dbReference type="Proteomes" id="UP000185999">
    <property type="component" value="Unassembled WGS sequence"/>
</dbReference>
<dbReference type="RefSeq" id="WP_143773613.1">
    <property type="nucleotide sequence ID" value="NZ_FTOE01000021.1"/>
</dbReference>
<dbReference type="Pfam" id="PF13018">
    <property type="entry name" value="ESPR"/>
    <property type="match status" value="1"/>
</dbReference>
<keyword evidence="3" id="KW-1185">Reference proteome</keyword>
<feature type="domain" description="Filamentous haemagglutinin FhaB/tRNA nuclease CdiA-like TPS" evidence="1">
    <location>
        <begin position="74"/>
        <end position="196"/>
    </location>
</feature>
<evidence type="ECO:0000313" key="2">
    <source>
        <dbReference type="EMBL" id="SIT12674.1"/>
    </source>
</evidence>
<evidence type="ECO:0000313" key="3">
    <source>
        <dbReference type="Proteomes" id="UP000185999"/>
    </source>
</evidence>
<dbReference type="AlphaFoldDB" id="A0A1N7PPV7"/>
<dbReference type="InterPro" id="IPR012334">
    <property type="entry name" value="Pectin_lyas_fold"/>
</dbReference>
<protein>
    <submittedName>
        <fullName evidence="2">Filamentous hemagglutinin</fullName>
    </submittedName>
</protein>
<dbReference type="NCBIfam" id="TIGR01901">
    <property type="entry name" value="adhes_NPXG"/>
    <property type="match status" value="1"/>
</dbReference>
<name>A0A1N7PPV7_9GAMM</name>
<dbReference type="OrthoDB" id="2664633at2"/>
<feature type="non-terminal residue" evidence="2">
    <location>
        <position position="708"/>
    </location>
</feature>
<dbReference type="Gene3D" id="2.160.20.10">
    <property type="entry name" value="Single-stranded right-handed beta-helix, Pectin lyase-like"/>
    <property type="match status" value="1"/>
</dbReference>